<dbReference type="EMBL" id="GDQN01001329">
    <property type="protein sequence ID" value="JAT89725.1"/>
    <property type="molecule type" value="Transcribed_RNA"/>
</dbReference>
<accession>A0A1E1WRR4</accession>
<feature type="compositionally biased region" description="Low complexity" evidence="1">
    <location>
        <begin position="102"/>
        <end position="112"/>
    </location>
</feature>
<feature type="region of interest" description="Disordered" evidence="1">
    <location>
        <begin position="47"/>
        <end position="120"/>
    </location>
</feature>
<evidence type="ECO:0000313" key="2">
    <source>
        <dbReference type="EMBL" id="JAT89725.1"/>
    </source>
</evidence>
<name>A0A1E1WRR4_PECGO</name>
<gene>
    <name evidence="2" type="ORF">g.18659</name>
</gene>
<feature type="compositionally biased region" description="Low complexity" evidence="1">
    <location>
        <begin position="65"/>
        <end position="78"/>
    </location>
</feature>
<proteinExistence type="predicted"/>
<organism evidence="2">
    <name type="scientific">Pectinophora gossypiella</name>
    <name type="common">Cotton pink bollworm</name>
    <name type="synonym">Depressaria gossypiella</name>
    <dbReference type="NCBI Taxonomy" id="13191"/>
    <lineage>
        <taxon>Eukaryota</taxon>
        <taxon>Metazoa</taxon>
        <taxon>Ecdysozoa</taxon>
        <taxon>Arthropoda</taxon>
        <taxon>Hexapoda</taxon>
        <taxon>Insecta</taxon>
        <taxon>Pterygota</taxon>
        <taxon>Neoptera</taxon>
        <taxon>Endopterygota</taxon>
        <taxon>Lepidoptera</taxon>
        <taxon>Glossata</taxon>
        <taxon>Ditrysia</taxon>
        <taxon>Gelechioidea</taxon>
        <taxon>Gelechiidae</taxon>
        <taxon>Apatetrinae</taxon>
        <taxon>Pectinophora</taxon>
    </lineage>
</organism>
<evidence type="ECO:0000256" key="1">
    <source>
        <dbReference type="SAM" id="MobiDB-lite"/>
    </source>
</evidence>
<feature type="compositionally biased region" description="Basic residues" evidence="1">
    <location>
        <begin position="48"/>
        <end position="61"/>
    </location>
</feature>
<sequence>AGSHIHFALCQNTVLQCFKMGKRTHEQDDNTSYEHIAKKFKILERKLEHARRKRKTKHRRQNITSSSSISYDSSCSDCNPDDGGGGVARAVARPVSLPRGNSSATSTSSSSSQIEGGLRF</sequence>
<reference evidence="2" key="1">
    <citation type="submission" date="2015-09" db="EMBL/GenBank/DDBJ databases">
        <title>De novo assembly of Pectinophora gossypiella (Pink Bollworm) gut transcriptome.</title>
        <authorList>
            <person name="Tassone E.E."/>
        </authorList>
    </citation>
    <scope>NUCLEOTIDE SEQUENCE</scope>
</reference>
<feature type="non-terminal residue" evidence="2">
    <location>
        <position position="1"/>
    </location>
</feature>
<protein>
    <submittedName>
        <fullName evidence="2">Uncharacterized protein</fullName>
    </submittedName>
</protein>
<dbReference type="AlphaFoldDB" id="A0A1E1WRR4"/>